<dbReference type="GO" id="GO:0005874">
    <property type="term" value="C:microtubule"/>
    <property type="evidence" value="ECO:0007669"/>
    <property type="project" value="UniProtKB-KW"/>
</dbReference>
<dbReference type="GO" id="GO:0031267">
    <property type="term" value="F:small GTPase binding"/>
    <property type="evidence" value="ECO:0007669"/>
    <property type="project" value="InterPro"/>
</dbReference>
<keyword evidence="11" id="KW-0966">Cell projection</keyword>
<evidence type="ECO:0000256" key="9">
    <source>
        <dbReference type="ARBA" id="ARBA00023069"/>
    </source>
</evidence>
<dbReference type="EMBL" id="GEDC01003291">
    <property type="protein sequence ID" value="JAS34007.1"/>
    <property type="molecule type" value="Transcribed_RNA"/>
</dbReference>
<dbReference type="PANTHER" id="PTHR31543">
    <property type="entry name" value="DYNEIN REGULATORY COMPLEX SUBUNIT 4"/>
    <property type="match status" value="1"/>
</dbReference>
<evidence type="ECO:0000256" key="3">
    <source>
        <dbReference type="ARBA" id="ARBA00009859"/>
    </source>
</evidence>
<comment type="subcellular location">
    <subcellularLocation>
        <location evidence="1">Cell projection</location>
        <location evidence="1">Cilium</location>
        <location evidence="1">Flagellum</location>
    </subcellularLocation>
    <subcellularLocation>
        <location evidence="2">Cytoplasm</location>
        <location evidence="2">Cytoskeleton</location>
    </subcellularLocation>
</comment>
<gene>
    <name evidence="15" type="ORF">g.13017</name>
</gene>
<name>A0A1B6E7W8_9HEMI</name>
<keyword evidence="5" id="KW-0963">Cytoplasm</keyword>
<evidence type="ECO:0000256" key="2">
    <source>
        <dbReference type="ARBA" id="ARBA00004245"/>
    </source>
</evidence>
<proteinExistence type="inferred from homology"/>
<evidence type="ECO:0000256" key="1">
    <source>
        <dbReference type="ARBA" id="ARBA00004230"/>
    </source>
</evidence>
<evidence type="ECO:0000256" key="5">
    <source>
        <dbReference type="ARBA" id="ARBA00022490"/>
    </source>
</evidence>
<evidence type="ECO:0000256" key="11">
    <source>
        <dbReference type="ARBA" id="ARBA00023273"/>
    </source>
</evidence>
<dbReference type="GO" id="GO:0048870">
    <property type="term" value="P:cell motility"/>
    <property type="evidence" value="ECO:0007669"/>
    <property type="project" value="InterPro"/>
</dbReference>
<organism evidence="15">
    <name type="scientific">Clastoptera arizonana</name>
    <name type="common">Arizona spittle bug</name>
    <dbReference type="NCBI Taxonomy" id="38151"/>
    <lineage>
        <taxon>Eukaryota</taxon>
        <taxon>Metazoa</taxon>
        <taxon>Ecdysozoa</taxon>
        <taxon>Arthropoda</taxon>
        <taxon>Hexapoda</taxon>
        <taxon>Insecta</taxon>
        <taxon>Pterygota</taxon>
        <taxon>Neoptera</taxon>
        <taxon>Paraneoptera</taxon>
        <taxon>Hemiptera</taxon>
        <taxon>Auchenorrhyncha</taxon>
        <taxon>Cercopoidea</taxon>
        <taxon>Clastopteridae</taxon>
        <taxon>Clastoptera</taxon>
    </lineage>
</organism>
<dbReference type="AlphaFoldDB" id="A0A1B6E7W8"/>
<dbReference type="Pfam" id="PF13851">
    <property type="entry name" value="GAS"/>
    <property type="match status" value="1"/>
</dbReference>
<feature type="coiled-coil region" evidence="13">
    <location>
        <begin position="280"/>
        <end position="340"/>
    </location>
</feature>
<feature type="coiled-coil region" evidence="13">
    <location>
        <begin position="191"/>
        <end position="225"/>
    </location>
</feature>
<keyword evidence="6" id="KW-0493">Microtubule</keyword>
<dbReference type="PANTHER" id="PTHR31543:SF0">
    <property type="entry name" value="DYNEIN REGULATORY COMPLEX SUBUNIT 4"/>
    <property type="match status" value="1"/>
</dbReference>
<dbReference type="GO" id="GO:0008017">
    <property type="term" value="F:microtubule binding"/>
    <property type="evidence" value="ECO:0007669"/>
    <property type="project" value="InterPro"/>
</dbReference>
<evidence type="ECO:0000259" key="14">
    <source>
        <dbReference type="Pfam" id="PF13851"/>
    </source>
</evidence>
<keyword evidence="7" id="KW-0282">Flagellum</keyword>
<sequence length="457" mass="54296">MPPKKKRGKEVEVILEEVDITTLTLKQLQTHVIQVYEESIKERSEAKFFLIERDKLRAFWEVSRQQVSDIRRLIRSRDIEIDEALERRRKDIKTLREKLKHTLHEHCDVLTEEKYYSFVKLMDKRSNFDVQKGELIKDINDIKAEIEGEEAKKHDQIKELLIENANEVSEKRGDVLSLTDKLETKFDKHFNNTLRKLQEEHEKELQELEERKQNQVNELISKNGKMIEQMKHYYGKLIDHNLSLIEILKEIDKSEKYKLATTEKTLRDEKLENLKIKTPLENGKREVECIKEELKDYDEESTELKECDKKLSKLSTHLENLEWEQEAASLIMQKRLAERERLEGRAFVASLERRIQESNQAVLMERVTKSLLSGVELLYCVLEEYGDLVKKEVLEEMEEKLGFRREHVATLQYEIALVSQAFKDALEAYRDQMRQHSIHLDELGFIPMSLKDIEKIF</sequence>
<keyword evidence="10" id="KW-0206">Cytoskeleton</keyword>
<dbReference type="GO" id="GO:0031514">
    <property type="term" value="C:motile cilium"/>
    <property type="evidence" value="ECO:0007669"/>
    <property type="project" value="UniProtKB-SubCell"/>
</dbReference>
<reference evidence="15" key="1">
    <citation type="submission" date="2015-12" db="EMBL/GenBank/DDBJ databases">
        <title>De novo transcriptome assembly of four potential Pierce s Disease insect vectors from Arizona vineyards.</title>
        <authorList>
            <person name="Tassone E.E."/>
        </authorList>
    </citation>
    <scope>NUCLEOTIDE SEQUENCE</scope>
</reference>
<protein>
    <recommendedName>
        <fullName evidence="4">Dynein regulatory complex subunit 4</fullName>
    </recommendedName>
    <alternativeName>
        <fullName evidence="12">Growth arrest-specific protein 8</fullName>
    </alternativeName>
</protein>
<evidence type="ECO:0000256" key="8">
    <source>
        <dbReference type="ARBA" id="ARBA00023054"/>
    </source>
</evidence>
<accession>A0A1B6E7W8</accession>
<evidence type="ECO:0000256" key="7">
    <source>
        <dbReference type="ARBA" id="ARBA00022846"/>
    </source>
</evidence>
<keyword evidence="9" id="KW-0969">Cilium</keyword>
<dbReference type="InterPro" id="IPR039308">
    <property type="entry name" value="GAS8"/>
</dbReference>
<evidence type="ECO:0000313" key="15">
    <source>
        <dbReference type="EMBL" id="JAS34007.1"/>
    </source>
</evidence>
<evidence type="ECO:0000256" key="10">
    <source>
        <dbReference type="ARBA" id="ARBA00023212"/>
    </source>
</evidence>
<evidence type="ECO:0000256" key="6">
    <source>
        <dbReference type="ARBA" id="ARBA00022701"/>
    </source>
</evidence>
<feature type="coiled-coil region" evidence="13">
    <location>
        <begin position="132"/>
        <end position="159"/>
    </location>
</feature>
<evidence type="ECO:0000256" key="4">
    <source>
        <dbReference type="ARBA" id="ARBA00021301"/>
    </source>
</evidence>
<evidence type="ECO:0000256" key="13">
    <source>
        <dbReference type="SAM" id="Coils"/>
    </source>
</evidence>
<dbReference type="GO" id="GO:0005794">
    <property type="term" value="C:Golgi apparatus"/>
    <property type="evidence" value="ECO:0007669"/>
    <property type="project" value="TreeGrafter"/>
</dbReference>
<comment type="similarity">
    <text evidence="3">Belongs to the DRC4 family.</text>
</comment>
<feature type="domain" description="Growth arrest-specific protein 8" evidence="14">
    <location>
        <begin position="218"/>
        <end position="365"/>
    </location>
</feature>
<evidence type="ECO:0000256" key="12">
    <source>
        <dbReference type="ARBA" id="ARBA00031568"/>
    </source>
</evidence>
<keyword evidence="8 13" id="KW-0175">Coiled coil</keyword>
<dbReference type="InterPro" id="IPR025593">
    <property type="entry name" value="GAS8_dom"/>
</dbReference>